<dbReference type="EMBL" id="WUBJ01000006">
    <property type="protein sequence ID" value="MWV56418.1"/>
    <property type="molecule type" value="Genomic_DNA"/>
</dbReference>
<sequence length="239" mass="27087">MKTIQEIFDKFSDIQASEKRDDFTLPFFEKEIIVKNVGFTYPDSVLPTLNDVNFTIKKGKKYALIGPSGSGKTTLLNILFGRLKSTQGEIYYDSYTYEELRTSLFQRIAYVEQNSVIFSGSIIENITLGKEYDENKIKNILSSVDLLDWVEQQAEGLMTLIDWEGNMLSGGQKQKIGIARALFLEKDIIFLDESLSAIDKVSVQNIEQCLLKKTDATVVLITHHLTPEIENLLDGIIEI</sequence>
<evidence type="ECO:0000256" key="1">
    <source>
        <dbReference type="ARBA" id="ARBA00022741"/>
    </source>
</evidence>
<dbReference type="Gene3D" id="3.40.50.300">
    <property type="entry name" value="P-loop containing nucleotide triphosphate hydrolases"/>
    <property type="match status" value="1"/>
</dbReference>
<keyword evidence="1" id="KW-0547">Nucleotide-binding</keyword>
<dbReference type="PROSITE" id="PS00211">
    <property type="entry name" value="ABC_TRANSPORTER_1"/>
    <property type="match status" value="1"/>
</dbReference>
<name>A0A6I4RCD2_9STRE</name>
<feature type="domain" description="ABC transporter" evidence="3">
    <location>
        <begin position="32"/>
        <end position="239"/>
    </location>
</feature>
<dbReference type="SMART" id="SM00382">
    <property type="entry name" value="AAA"/>
    <property type="match status" value="1"/>
</dbReference>
<dbReference type="GO" id="GO:0005524">
    <property type="term" value="F:ATP binding"/>
    <property type="evidence" value="ECO:0007669"/>
    <property type="project" value="UniProtKB-KW"/>
</dbReference>
<dbReference type="RefSeq" id="WP_154608537.1">
    <property type="nucleotide sequence ID" value="NZ_CP072115.1"/>
</dbReference>
<dbReference type="EMBL" id="WLCG01000007">
    <property type="protein sequence ID" value="MTB64431.1"/>
    <property type="molecule type" value="Genomic_DNA"/>
</dbReference>
<gene>
    <name evidence="4" type="ORF">GGG87_05435</name>
    <name evidence="5" type="ORF">GGH11_05470</name>
</gene>
<keyword evidence="6" id="KW-1185">Reference proteome</keyword>
<dbReference type="PANTHER" id="PTHR24221">
    <property type="entry name" value="ATP-BINDING CASSETTE SUB-FAMILY B"/>
    <property type="match status" value="1"/>
</dbReference>
<dbReference type="InterPro" id="IPR017871">
    <property type="entry name" value="ABC_transporter-like_CS"/>
</dbReference>
<evidence type="ECO:0000313" key="5">
    <source>
        <dbReference type="EMBL" id="MWV56418.1"/>
    </source>
</evidence>
<accession>A0A6I4RCD2</accession>
<dbReference type="Proteomes" id="UP000435060">
    <property type="component" value="Unassembled WGS sequence"/>
</dbReference>
<dbReference type="GO" id="GO:0016887">
    <property type="term" value="F:ATP hydrolysis activity"/>
    <property type="evidence" value="ECO:0007669"/>
    <property type="project" value="InterPro"/>
</dbReference>
<dbReference type="InterPro" id="IPR039421">
    <property type="entry name" value="Type_1_exporter"/>
</dbReference>
<proteinExistence type="predicted"/>
<evidence type="ECO:0000259" key="3">
    <source>
        <dbReference type="PROSITE" id="PS50893"/>
    </source>
</evidence>
<dbReference type="AlphaFoldDB" id="A0A6I4RCD2"/>
<protein>
    <submittedName>
        <fullName evidence="5">ATP-binding cassette domain-containing protein</fullName>
    </submittedName>
</protein>
<reference evidence="5 7" key="1">
    <citation type="submission" date="2019-10" db="EMBL/GenBank/DDBJ databases">
        <title>Streptococcis sp, isolated from the respiratory tract of Marmot.</title>
        <authorList>
            <person name="Zhang G."/>
        </authorList>
    </citation>
    <scope>NUCLEOTIDE SEQUENCE [LARGE SCALE GENOMIC DNA]</scope>
    <source>
        <strain evidence="5">Zg-70</strain>
        <strain evidence="7">zg-70</strain>
    </source>
</reference>
<dbReference type="PANTHER" id="PTHR24221:SF654">
    <property type="entry name" value="ATP-BINDING CASSETTE SUB-FAMILY B MEMBER 6"/>
    <property type="match status" value="1"/>
</dbReference>
<comment type="caution">
    <text evidence="5">The sequence shown here is derived from an EMBL/GenBank/DDBJ whole genome shotgun (WGS) entry which is preliminary data.</text>
</comment>
<evidence type="ECO:0000256" key="2">
    <source>
        <dbReference type="ARBA" id="ARBA00022840"/>
    </source>
</evidence>
<evidence type="ECO:0000313" key="4">
    <source>
        <dbReference type="EMBL" id="MTB64431.1"/>
    </source>
</evidence>
<dbReference type="Pfam" id="PF00005">
    <property type="entry name" value="ABC_tran"/>
    <property type="match status" value="1"/>
</dbReference>
<dbReference type="Proteomes" id="UP000435423">
    <property type="component" value="Unassembled WGS sequence"/>
</dbReference>
<dbReference type="PROSITE" id="PS50893">
    <property type="entry name" value="ABC_TRANSPORTER_2"/>
    <property type="match status" value="1"/>
</dbReference>
<dbReference type="GO" id="GO:0034040">
    <property type="term" value="F:ATPase-coupled lipid transmembrane transporter activity"/>
    <property type="evidence" value="ECO:0007669"/>
    <property type="project" value="TreeGrafter"/>
</dbReference>
<dbReference type="InterPro" id="IPR003439">
    <property type="entry name" value="ABC_transporter-like_ATP-bd"/>
</dbReference>
<reference evidence="4 6" key="2">
    <citation type="submission" date="2019-11" db="EMBL/GenBank/DDBJ databases">
        <title>Streptococcis sp. isolated from the respiratory tract of Marmot.</title>
        <authorList>
            <person name="Zhang G."/>
        </authorList>
    </citation>
    <scope>NUCLEOTIDE SEQUENCE [LARGE SCALE GENOMIC DNA]</scope>
    <source>
        <strain evidence="4">Zg-86</strain>
        <strain evidence="6">zg-86</strain>
    </source>
</reference>
<dbReference type="InterPro" id="IPR027417">
    <property type="entry name" value="P-loop_NTPase"/>
</dbReference>
<keyword evidence="2 5" id="KW-0067">ATP-binding</keyword>
<evidence type="ECO:0000313" key="7">
    <source>
        <dbReference type="Proteomes" id="UP000435423"/>
    </source>
</evidence>
<dbReference type="InterPro" id="IPR003593">
    <property type="entry name" value="AAA+_ATPase"/>
</dbReference>
<dbReference type="SUPFAM" id="SSF52540">
    <property type="entry name" value="P-loop containing nucleoside triphosphate hydrolases"/>
    <property type="match status" value="1"/>
</dbReference>
<evidence type="ECO:0000313" key="6">
    <source>
        <dbReference type="Proteomes" id="UP000435060"/>
    </source>
</evidence>
<dbReference type="CDD" id="cd03228">
    <property type="entry name" value="ABCC_MRP_Like"/>
    <property type="match status" value="1"/>
</dbReference>
<organism evidence="5 7">
    <name type="scientific">Streptococcus zhangguiae</name>
    <dbReference type="NCBI Taxonomy" id="2664091"/>
    <lineage>
        <taxon>Bacteria</taxon>
        <taxon>Bacillati</taxon>
        <taxon>Bacillota</taxon>
        <taxon>Bacilli</taxon>
        <taxon>Lactobacillales</taxon>
        <taxon>Streptococcaceae</taxon>
        <taxon>Streptococcus</taxon>
    </lineage>
</organism>